<dbReference type="InterPro" id="IPR005471">
    <property type="entry name" value="Tscrpt_reg_IclR_N"/>
</dbReference>
<keyword evidence="1" id="KW-0805">Transcription regulation</keyword>
<dbReference type="PROSITE" id="PS51077">
    <property type="entry name" value="HTH_ICLR"/>
    <property type="match status" value="1"/>
</dbReference>
<dbReference type="EMBL" id="JACDTY010000009">
    <property type="protein sequence ID" value="MBA1142491.1"/>
    <property type="molecule type" value="Genomic_DNA"/>
</dbReference>
<evidence type="ECO:0000256" key="1">
    <source>
        <dbReference type="ARBA" id="ARBA00023015"/>
    </source>
</evidence>
<dbReference type="Pfam" id="PF09339">
    <property type="entry name" value="HTH_IclR"/>
    <property type="match status" value="1"/>
</dbReference>
<evidence type="ECO:0000259" key="5">
    <source>
        <dbReference type="PROSITE" id="PS51078"/>
    </source>
</evidence>
<dbReference type="InterPro" id="IPR029016">
    <property type="entry name" value="GAF-like_dom_sf"/>
</dbReference>
<dbReference type="AlphaFoldDB" id="A0A838B945"/>
<keyword evidence="2" id="KW-0238">DNA-binding</keyword>
<gene>
    <name evidence="6" type="ORF">H0241_19910</name>
</gene>
<evidence type="ECO:0000256" key="2">
    <source>
        <dbReference type="ARBA" id="ARBA00023125"/>
    </source>
</evidence>
<dbReference type="GO" id="GO:0003677">
    <property type="term" value="F:DNA binding"/>
    <property type="evidence" value="ECO:0007669"/>
    <property type="project" value="UniProtKB-KW"/>
</dbReference>
<dbReference type="RefSeq" id="WP_181059318.1">
    <property type="nucleotide sequence ID" value="NZ_JACDTY010000009.1"/>
</dbReference>
<dbReference type="Pfam" id="PF01614">
    <property type="entry name" value="IclR_C"/>
    <property type="match status" value="1"/>
</dbReference>
<proteinExistence type="predicted"/>
<dbReference type="SUPFAM" id="SSF46785">
    <property type="entry name" value="Winged helix' DNA-binding domain"/>
    <property type="match status" value="1"/>
</dbReference>
<dbReference type="SMART" id="SM00346">
    <property type="entry name" value="HTH_ICLR"/>
    <property type="match status" value="1"/>
</dbReference>
<keyword evidence="7" id="KW-1185">Reference proteome</keyword>
<evidence type="ECO:0000313" key="7">
    <source>
        <dbReference type="Proteomes" id="UP000558284"/>
    </source>
</evidence>
<dbReference type="InterPro" id="IPR050707">
    <property type="entry name" value="HTH_MetabolicPath_Reg"/>
</dbReference>
<dbReference type="InterPro" id="IPR014757">
    <property type="entry name" value="Tscrpt_reg_IclR_C"/>
</dbReference>
<sequence>MSNILIKRCLDTIDLLATEAKSLRLEDIVEHLDLPNSAVCRFLSVLCLIGWLEQDSQTGLYRLTLRLAVLGQRLLSATKTPDICQFIVNRLARDSQELVRVATVQEDGLVWIAYAQGAKAGLIYEPETTAEVPLQVTADGKAWLATLTAEAAVKAVLKNGFGHPDSHGPNAVRTIEGILGQLEVTREQGWALAVEEAEPGVISIASAIRPKAGSPVGTVSVSGPSLRLGGERILEISRLISIAANDLAAFWPLRHRPYYCNSVRMIALGSGRYPR</sequence>
<evidence type="ECO:0000313" key="6">
    <source>
        <dbReference type="EMBL" id="MBA1142491.1"/>
    </source>
</evidence>
<dbReference type="Proteomes" id="UP000558284">
    <property type="component" value="Unassembled WGS sequence"/>
</dbReference>
<dbReference type="PROSITE" id="PS51078">
    <property type="entry name" value="ICLR_ED"/>
    <property type="match status" value="1"/>
</dbReference>
<dbReference type="Gene3D" id="3.30.450.40">
    <property type="match status" value="1"/>
</dbReference>
<dbReference type="SUPFAM" id="SSF55781">
    <property type="entry name" value="GAF domain-like"/>
    <property type="match status" value="1"/>
</dbReference>
<name>A0A838B945_9HYPH</name>
<dbReference type="Gene3D" id="1.10.10.10">
    <property type="entry name" value="Winged helix-like DNA-binding domain superfamily/Winged helix DNA-binding domain"/>
    <property type="match status" value="1"/>
</dbReference>
<dbReference type="GO" id="GO:0045892">
    <property type="term" value="P:negative regulation of DNA-templated transcription"/>
    <property type="evidence" value="ECO:0007669"/>
    <property type="project" value="TreeGrafter"/>
</dbReference>
<evidence type="ECO:0000259" key="4">
    <source>
        <dbReference type="PROSITE" id="PS51077"/>
    </source>
</evidence>
<dbReference type="GO" id="GO:0003700">
    <property type="term" value="F:DNA-binding transcription factor activity"/>
    <property type="evidence" value="ECO:0007669"/>
    <property type="project" value="TreeGrafter"/>
</dbReference>
<dbReference type="InterPro" id="IPR036390">
    <property type="entry name" value="WH_DNA-bd_sf"/>
</dbReference>
<evidence type="ECO:0000256" key="3">
    <source>
        <dbReference type="ARBA" id="ARBA00023163"/>
    </source>
</evidence>
<reference evidence="6 7" key="1">
    <citation type="submission" date="2020-07" db="EMBL/GenBank/DDBJ databases">
        <title>Definition of the novel symbiovar canariense within Mesorhizobium novociceri, a new species of genus Mesorhizobium nodulating Cicer canariense in the Caldera de Taburiente National Park (La Palma, Canary Islands).</title>
        <authorList>
            <person name="Leon-Barrios M."/>
            <person name="Perez-Yepez J."/>
            <person name="Flores-Felix J.D."/>
            <person name="Ramirez-Baena M.H."/>
            <person name="Pulido-Suarez L."/>
            <person name="Igual J.M."/>
            <person name="Velazquez E."/>
            <person name="Peix A."/>
        </authorList>
    </citation>
    <scope>NUCLEOTIDE SEQUENCE [LARGE SCALE GENOMIC DNA]</scope>
    <source>
        <strain evidence="6 7">CCANP35</strain>
    </source>
</reference>
<dbReference type="PANTHER" id="PTHR30136">
    <property type="entry name" value="HELIX-TURN-HELIX TRANSCRIPTIONAL REGULATOR, ICLR FAMILY"/>
    <property type="match status" value="1"/>
</dbReference>
<feature type="domain" description="IclR-ED" evidence="5">
    <location>
        <begin position="66"/>
        <end position="253"/>
    </location>
</feature>
<comment type="caution">
    <text evidence="6">The sequence shown here is derived from an EMBL/GenBank/DDBJ whole genome shotgun (WGS) entry which is preliminary data.</text>
</comment>
<feature type="domain" description="HTH iclR-type" evidence="4">
    <location>
        <begin position="3"/>
        <end position="65"/>
    </location>
</feature>
<protein>
    <submittedName>
        <fullName evidence="6">IclR family transcriptional regulator</fullName>
    </submittedName>
</protein>
<organism evidence="6 7">
    <name type="scientific">Mesorhizobium neociceri</name>
    <dbReference type="NCBI Taxonomy" id="1307853"/>
    <lineage>
        <taxon>Bacteria</taxon>
        <taxon>Pseudomonadati</taxon>
        <taxon>Pseudomonadota</taxon>
        <taxon>Alphaproteobacteria</taxon>
        <taxon>Hyphomicrobiales</taxon>
        <taxon>Phyllobacteriaceae</taxon>
        <taxon>Mesorhizobium</taxon>
    </lineage>
</organism>
<keyword evidence="3" id="KW-0804">Transcription</keyword>
<dbReference type="PANTHER" id="PTHR30136:SF35">
    <property type="entry name" value="HTH-TYPE TRANSCRIPTIONAL REGULATOR RV1719"/>
    <property type="match status" value="1"/>
</dbReference>
<accession>A0A838B945</accession>
<dbReference type="InterPro" id="IPR036388">
    <property type="entry name" value="WH-like_DNA-bd_sf"/>
</dbReference>